<dbReference type="PANTHER" id="PTHR11071">
    <property type="entry name" value="PEPTIDYL-PROLYL CIS-TRANS ISOMERASE"/>
    <property type="match status" value="1"/>
</dbReference>
<dbReference type="InterPro" id="IPR029000">
    <property type="entry name" value="Cyclophilin-like_dom_sf"/>
</dbReference>
<dbReference type="PROSITE" id="PS50072">
    <property type="entry name" value="CSA_PPIASE_2"/>
    <property type="match status" value="1"/>
</dbReference>
<evidence type="ECO:0000256" key="1">
    <source>
        <dbReference type="ARBA" id="ARBA00000971"/>
    </source>
</evidence>
<evidence type="ECO:0000259" key="6">
    <source>
        <dbReference type="PROSITE" id="PS50072"/>
    </source>
</evidence>
<feature type="transmembrane region" description="Helical" evidence="5">
    <location>
        <begin position="7"/>
        <end position="25"/>
    </location>
</feature>
<keyword evidence="5" id="KW-1133">Transmembrane helix</keyword>
<dbReference type="PANTHER" id="PTHR11071:SF561">
    <property type="entry name" value="PEPTIDYL-PROLYL CIS-TRANS ISOMERASE D-RELATED"/>
    <property type="match status" value="1"/>
</dbReference>
<dbReference type="EMBL" id="MCGO01000008">
    <property type="protein sequence ID" value="ORY49986.1"/>
    <property type="molecule type" value="Genomic_DNA"/>
</dbReference>
<dbReference type="GO" id="GO:0000324">
    <property type="term" value="C:fungal-type vacuole"/>
    <property type="evidence" value="ECO:0007669"/>
    <property type="project" value="TreeGrafter"/>
</dbReference>
<keyword evidence="2 4" id="KW-0697">Rotamase</keyword>
<evidence type="ECO:0000313" key="8">
    <source>
        <dbReference type="Proteomes" id="UP000193642"/>
    </source>
</evidence>
<dbReference type="Gene3D" id="2.40.100.10">
    <property type="entry name" value="Cyclophilin-like"/>
    <property type="match status" value="1"/>
</dbReference>
<dbReference type="OrthoDB" id="193499at2759"/>
<proteinExistence type="inferred from homology"/>
<evidence type="ECO:0000256" key="5">
    <source>
        <dbReference type="SAM" id="Phobius"/>
    </source>
</evidence>
<dbReference type="GO" id="GO:0005783">
    <property type="term" value="C:endoplasmic reticulum"/>
    <property type="evidence" value="ECO:0007669"/>
    <property type="project" value="TreeGrafter"/>
</dbReference>
<dbReference type="Proteomes" id="UP000193642">
    <property type="component" value="Unassembled WGS sequence"/>
</dbReference>
<organism evidence="7 8">
    <name type="scientific">Rhizoclosmatium globosum</name>
    <dbReference type="NCBI Taxonomy" id="329046"/>
    <lineage>
        <taxon>Eukaryota</taxon>
        <taxon>Fungi</taxon>
        <taxon>Fungi incertae sedis</taxon>
        <taxon>Chytridiomycota</taxon>
        <taxon>Chytridiomycota incertae sedis</taxon>
        <taxon>Chytridiomycetes</taxon>
        <taxon>Chytridiales</taxon>
        <taxon>Chytriomycetaceae</taxon>
        <taxon>Rhizoclosmatium</taxon>
    </lineage>
</organism>
<keyword evidence="5" id="KW-0472">Membrane</keyword>
<dbReference type="PRINTS" id="PR00153">
    <property type="entry name" value="CSAPPISMRASE"/>
</dbReference>
<keyword evidence="3 4" id="KW-0413">Isomerase</keyword>
<accession>A0A1Y2CSW6</accession>
<keyword evidence="8" id="KW-1185">Reference proteome</keyword>
<dbReference type="GO" id="GO:0006457">
    <property type="term" value="P:protein folding"/>
    <property type="evidence" value="ECO:0007669"/>
    <property type="project" value="InterPro"/>
</dbReference>
<gene>
    <name evidence="7" type="ORF">BCR33DRAFT_781498</name>
</gene>
<name>A0A1Y2CSW6_9FUNG</name>
<feature type="domain" description="PPIase cyclophilin-type" evidence="6">
    <location>
        <begin position="104"/>
        <end position="240"/>
    </location>
</feature>
<dbReference type="STRING" id="329046.A0A1Y2CSW6"/>
<dbReference type="PROSITE" id="PS00170">
    <property type="entry name" value="CSA_PPIASE_1"/>
    <property type="match status" value="1"/>
</dbReference>
<comment type="similarity">
    <text evidence="4">Belongs to the cyclophilin-type PPIase family.</text>
</comment>
<comment type="caution">
    <text evidence="7">The sequence shown here is derived from an EMBL/GenBank/DDBJ whole genome shotgun (WGS) entry which is preliminary data.</text>
</comment>
<dbReference type="InterPro" id="IPR020892">
    <property type="entry name" value="Cyclophilin-type_PPIase_CS"/>
</dbReference>
<sequence>MSNNKRYYAIVGIASFVAFILFMGFTSNHEAPPHGDLLLSNNLKSVKPTVAIVEKPKPPQAVVPAVAGDAPVAVKNSEPDAITTKVFLDLEYTPRGEEAAKKLRVVIGLYGNALPKTTENFRQLATGEAGFGFKGSKFHRIIKNFMIQGGDFTRGDGTGGKSIYGPKFPDEGFIMANSGKDTNGSQFFITTVETSWLDGKHVVFGKVLEGLQEILEGVQNVETARGDKPVRDVTVVDCGVLPI</sequence>
<dbReference type="EC" id="5.2.1.8" evidence="4"/>
<keyword evidence="5" id="KW-0812">Transmembrane</keyword>
<dbReference type="SUPFAM" id="SSF50891">
    <property type="entry name" value="Cyclophilin-like"/>
    <property type="match status" value="1"/>
</dbReference>
<protein>
    <recommendedName>
        <fullName evidence="4">Peptidyl-prolyl cis-trans isomerase</fullName>
        <shortName evidence="4">PPIase</shortName>
        <ecNumber evidence="4">5.2.1.8</ecNumber>
    </recommendedName>
</protein>
<comment type="function">
    <text evidence="4">PPIases accelerate the folding of proteins. It catalyzes the cis-trans isomerization of proline imidic peptide bonds in oligopeptides.</text>
</comment>
<dbReference type="AlphaFoldDB" id="A0A1Y2CSW6"/>
<evidence type="ECO:0000256" key="2">
    <source>
        <dbReference type="ARBA" id="ARBA00023110"/>
    </source>
</evidence>
<evidence type="ECO:0000256" key="3">
    <source>
        <dbReference type="ARBA" id="ARBA00023235"/>
    </source>
</evidence>
<dbReference type="InterPro" id="IPR002130">
    <property type="entry name" value="Cyclophilin-type_PPIase_dom"/>
</dbReference>
<dbReference type="Pfam" id="PF00160">
    <property type="entry name" value="Pro_isomerase"/>
    <property type="match status" value="1"/>
</dbReference>
<dbReference type="GO" id="GO:0016018">
    <property type="term" value="F:cyclosporin A binding"/>
    <property type="evidence" value="ECO:0007669"/>
    <property type="project" value="TreeGrafter"/>
</dbReference>
<comment type="catalytic activity">
    <reaction evidence="1 4">
        <text>[protein]-peptidylproline (omega=180) = [protein]-peptidylproline (omega=0)</text>
        <dbReference type="Rhea" id="RHEA:16237"/>
        <dbReference type="Rhea" id="RHEA-COMP:10747"/>
        <dbReference type="Rhea" id="RHEA-COMP:10748"/>
        <dbReference type="ChEBI" id="CHEBI:83833"/>
        <dbReference type="ChEBI" id="CHEBI:83834"/>
        <dbReference type="EC" id="5.2.1.8"/>
    </reaction>
</comment>
<dbReference type="FunFam" id="2.40.100.10:FF:000025">
    <property type="entry name" value="Peptidyl-prolyl cis-trans isomerase CYP19-2"/>
    <property type="match status" value="1"/>
</dbReference>
<dbReference type="GO" id="GO:0003755">
    <property type="term" value="F:peptidyl-prolyl cis-trans isomerase activity"/>
    <property type="evidence" value="ECO:0007669"/>
    <property type="project" value="UniProtKB-UniRule"/>
</dbReference>
<reference evidence="7 8" key="1">
    <citation type="submission" date="2016-07" db="EMBL/GenBank/DDBJ databases">
        <title>Pervasive Adenine N6-methylation of Active Genes in Fungi.</title>
        <authorList>
            <consortium name="DOE Joint Genome Institute"/>
            <person name="Mondo S.J."/>
            <person name="Dannebaum R.O."/>
            <person name="Kuo R.C."/>
            <person name="Labutti K."/>
            <person name="Haridas S."/>
            <person name="Kuo A."/>
            <person name="Salamov A."/>
            <person name="Ahrendt S.R."/>
            <person name="Lipzen A."/>
            <person name="Sullivan W."/>
            <person name="Andreopoulos W.B."/>
            <person name="Clum A."/>
            <person name="Lindquist E."/>
            <person name="Daum C."/>
            <person name="Ramamoorthy G.K."/>
            <person name="Gryganskyi A."/>
            <person name="Culley D."/>
            <person name="Magnuson J.K."/>
            <person name="James T.Y."/>
            <person name="O'Malley M.A."/>
            <person name="Stajich J.E."/>
            <person name="Spatafora J.W."/>
            <person name="Visel A."/>
            <person name="Grigoriev I.V."/>
        </authorList>
    </citation>
    <scope>NUCLEOTIDE SEQUENCE [LARGE SCALE GENOMIC DNA]</scope>
    <source>
        <strain evidence="7 8">JEL800</strain>
    </source>
</reference>
<evidence type="ECO:0000313" key="7">
    <source>
        <dbReference type="EMBL" id="ORY49986.1"/>
    </source>
</evidence>
<evidence type="ECO:0000256" key="4">
    <source>
        <dbReference type="RuleBase" id="RU363019"/>
    </source>
</evidence>